<feature type="binding site" evidence="8">
    <location>
        <begin position="283"/>
        <end position="290"/>
    </location>
    <ligand>
        <name>ATP</name>
        <dbReference type="ChEBI" id="CHEBI:30616"/>
    </ligand>
</feature>
<name>A0A916RPJ2_9BACI</name>
<comment type="cofactor">
    <cofactor evidence="1">
        <name>[4Fe-4S] cluster</name>
        <dbReference type="ChEBI" id="CHEBI:49883"/>
    </cofactor>
</comment>
<accession>A0A916RPJ2</accession>
<comment type="function">
    <text evidence="8 9">3'-5' exonuclease.</text>
</comment>
<keyword evidence="4 8" id="KW-0378">Hydrolase</keyword>
<dbReference type="SMART" id="SM00487">
    <property type="entry name" value="DEXDc"/>
    <property type="match status" value="1"/>
</dbReference>
<dbReference type="SUPFAM" id="SSF52540">
    <property type="entry name" value="P-loop containing nucleoside triphosphate hydrolases"/>
    <property type="match status" value="1"/>
</dbReference>
<evidence type="ECO:0000256" key="4">
    <source>
        <dbReference type="ARBA" id="ARBA00022801"/>
    </source>
</evidence>
<evidence type="ECO:0000256" key="8">
    <source>
        <dbReference type="HAMAP-Rule" id="MF_02206"/>
    </source>
</evidence>
<feature type="domain" description="Helicase C-terminal" evidence="12">
    <location>
        <begin position="741"/>
        <end position="916"/>
    </location>
</feature>
<keyword evidence="13" id="KW-0347">Helicase</keyword>
<dbReference type="PROSITE" id="PS51194">
    <property type="entry name" value="HELICASE_CTER"/>
    <property type="match status" value="1"/>
</dbReference>
<evidence type="ECO:0000259" key="12">
    <source>
        <dbReference type="PROSITE" id="PS51194"/>
    </source>
</evidence>
<keyword evidence="3 8" id="KW-0547">Nucleotide-binding</keyword>
<protein>
    <recommendedName>
        <fullName evidence="8 9">3'-5' exonuclease DinG</fullName>
        <ecNumber evidence="8 9">3.1.-.-</ecNumber>
    </recommendedName>
</protein>
<keyword evidence="14" id="KW-1185">Reference proteome</keyword>
<dbReference type="PROSITE" id="PS51193">
    <property type="entry name" value="HELICASE_ATP_BIND_2"/>
    <property type="match status" value="1"/>
</dbReference>
<comment type="catalytic activity">
    <reaction evidence="7">
        <text>ATP + H2O = ADP + phosphate + H(+)</text>
        <dbReference type="Rhea" id="RHEA:13065"/>
        <dbReference type="ChEBI" id="CHEBI:15377"/>
        <dbReference type="ChEBI" id="CHEBI:15378"/>
        <dbReference type="ChEBI" id="CHEBI:30616"/>
        <dbReference type="ChEBI" id="CHEBI:43474"/>
        <dbReference type="ChEBI" id="CHEBI:456216"/>
        <dbReference type="EC" id="5.6.2.3"/>
    </reaction>
</comment>
<evidence type="ECO:0000259" key="10">
    <source>
        <dbReference type="PROSITE" id="PS51192"/>
    </source>
</evidence>
<dbReference type="PROSITE" id="PS51192">
    <property type="entry name" value="HELICASE_ATP_BIND_1"/>
    <property type="match status" value="1"/>
</dbReference>
<keyword evidence="2 8" id="KW-0540">Nuclease</keyword>
<feature type="short sequence motif" description="DEAH box" evidence="8">
    <location>
        <begin position="463"/>
        <end position="466"/>
    </location>
</feature>
<dbReference type="CDD" id="cd06127">
    <property type="entry name" value="DEDDh"/>
    <property type="match status" value="1"/>
</dbReference>
<dbReference type="EC" id="3.1.-.-" evidence="8 9"/>
<dbReference type="InterPro" id="IPR045028">
    <property type="entry name" value="DinG/Rad3-like"/>
</dbReference>
<dbReference type="Pfam" id="PF00929">
    <property type="entry name" value="RNase_T"/>
    <property type="match status" value="1"/>
</dbReference>
<dbReference type="EMBL" id="BMEY01000001">
    <property type="protein sequence ID" value="GGA61481.1"/>
    <property type="molecule type" value="Genomic_DNA"/>
</dbReference>
<dbReference type="SMART" id="SM00479">
    <property type="entry name" value="EXOIII"/>
    <property type="match status" value="1"/>
</dbReference>
<keyword evidence="6 8" id="KW-0067">ATP-binding</keyword>
<evidence type="ECO:0000256" key="1">
    <source>
        <dbReference type="ARBA" id="ARBA00001966"/>
    </source>
</evidence>
<dbReference type="InterPro" id="IPR001650">
    <property type="entry name" value="Helicase_C-like"/>
</dbReference>
<dbReference type="GO" id="GO:0006260">
    <property type="term" value="P:DNA replication"/>
    <property type="evidence" value="ECO:0007669"/>
    <property type="project" value="InterPro"/>
</dbReference>
<reference evidence="13" key="2">
    <citation type="submission" date="2020-09" db="EMBL/GenBank/DDBJ databases">
        <authorList>
            <person name="Sun Q."/>
            <person name="Zhou Y."/>
        </authorList>
    </citation>
    <scope>NUCLEOTIDE SEQUENCE</scope>
    <source>
        <strain evidence="13">CGMCC 1.12408</strain>
    </source>
</reference>
<dbReference type="RefSeq" id="WP_188382798.1">
    <property type="nucleotide sequence ID" value="NZ_BMEY01000001.1"/>
</dbReference>
<dbReference type="Pfam" id="PF00270">
    <property type="entry name" value="DEAD"/>
    <property type="match status" value="1"/>
</dbReference>
<comment type="caution">
    <text evidence="13">The sequence shown here is derived from an EMBL/GenBank/DDBJ whole genome shotgun (WGS) entry which is preliminary data.</text>
</comment>
<evidence type="ECO:0000259" key="11">
    <source>
        <dbReference type="PROSITE" id="PS51193"/>
    </source>
</evidence>
<dbReference type="GO" id="GO:0005524">
    <property type="term" value="F:ATP binding"/>
    <property type="evidence" value="ECO:0007669"/>
    <property type="project" value="UniProtKB-UniRule"/>
</dbReference>
<evidence type="ECO:0000256" key="5">
    <source>
        <dbReference type="ARBA" id="ARBA00022839"/>
    </source>
</evidence>
<dbReference type="InterPro" id="IPR006310">
    <property type="entry name" value="DinG"/>
</dbReference>
<dbReference type="Pfam" id="PF13307">
    <property type="entry name" value="Helicase_C_2"/>
    <property type="match status" value="1"/>
</dbReference>
<dbReference type="Gene3D" id="3.40.50.300">
    <property type="entry name" value="P-loop containing nucleotide triphosphate hydrolases"/>
    <property type="match status" value="2"/>
</dbReference>
<dbReference type="FunFam" id="3.30.420.10:FF:000045">
    <property type="entry name" value="3'-5' exonuclease DinG"/>
    <property type="match status" value="1"/>
</dbReference>
<dbReference type="GO" id="GO:0043139">
    <property type="term" value="F:5'-3' DNA helicase activity"/>
    <property type="evidence" value="ECO:0007669"/>
    <property type="project" value="UniProtKB-EC"/>
</dbReference>
<evidence type="ECO:0000256" key="9">
    <source>
        <dbReference type="RuleBase" id="RU364106"/>
    </source>
</evidence>
<evidence type="ECO:0000313" key="13">
    <source>
        <dbReference type="EMBL" id="GGA61481.1"/>
    </source>
</evidence>
<dbReference type="InterPro" id="IPR012337">
    <property type="entry name" value="RNaseH-like_sf"/>
</dbReference>
<dbReference type="GO" id="GO:0016818">
    <property type="term" value="F:hydrolase activity, acting on acid anhydrides, in phosphorus-containing anhydrides"/>
    <property type="evidence" value="ECO:0007669"/>
    <property type="project" value="InterPro"/>
</dbReference>
<gene>
    <name evidence="8 9 13" type="primary">dinG</name>
    <name evidence="13" type="ORF">GCM10008025_01830</name>
</gene>
<dbReference type="PANTHER" id="PTHR11472:SF34">
    <property type="entry name" value="REGULATOR OF TELOMERE ELONGATION HELICASE 1"/>
    <property type="match status" value="1"/>
</dbReference>
<dbReference type="InterPro" id="IPR014013">
    <property type="entry name" value="Helic_SF1/SF2_ATP-bd_DinG/Rad3"/>
</dbReference>
<evidence type="ECO:0000256" key="6">
    <source>
        <dbReference type="ARBA" id="ARBA00022840"/>
    </source>
</evidence>
<feature type="domain" description="Helicase ATP-binding" evidence="10">
    <location>
        <begin position="270"/>
        <end position="528"/>
    </location>
</feature>
<evidence type="ECO:0000313" key="14">
    <source>
        <dbReference type="Proteomes" id="UP000613512"/>
    </source>
</evidence>
<dbReference type="InterPro" id="IPR027417">
    <property type="entry name" value="P-loop_NTPase"/>
</dbReference>
<dbReference type="NCBIfam" id="TIGR01407">
    <property type="entry name" value="dinG_rel"/>
    <property type="match status" value="1"/>
</dbReference>
<dbReference type="HAMAP" id="MF_02206">
    <property type="entry name" value="DinG_exonucl"/>
    <property type="match status" value="1"/>
</dbReference>
<sequence length="926" mass="106355">MKRFVVLDLETTGNSAANKDKIMEVGMVVIENDQIVDEFSTMLYPEKPIPPFITKLTGITDDDVKDAPSFSEMADTIVDILKDSYLIAHNVPFDMGFLNAELSAIGKERLYNPVIDTVELTRIFFPQAPGFKLGILAEYLHIEHENPHRALSDAYVTAKLFLKLKAKVSSLPYETLAQLLKIEKVLKSDLYVLLQEEMDRLAFQIDESPYTSYRGLAFKDHSIRKREKLTIESSFGEYLDSIYEENGSMQSEMKRYEKRDGQRTMSEEVYDAFQAKKHALIEAETGTGKSVAYLLPTIFEAVKKNKKILVSTYTTQLQSQLLEEEIPLIQKLVPFPFQVALLKGKQHYISIEKFANELESTSQDNYDIALTKAMILIWLLETDTGDIDELHLPSHGKVFYKRISAESEGQIDPSSPWFKYSFYQKARKRAQQADVIITNHALLCTDIFNDYQFLPKYEKVIIDEAHHLEETASKHYGLKLDYVNIQQVINQLGLLGEGKWIDSIVTSNSAIVDTISPDRWNDLLTLTRYELDDLFRTIFQFVLNQEGSQKGLSDVGRIQYRYEAKAETKKWETVKEMAMRMIFYLRDLIHLLTIVHQQLTDKELVEETEWKTDILQSYIDSLEQLFLLENDAEFVKWIEIEAYGAKNAVYLYCEPVDISNVLKESFFDVKESVILTSATLTMKNSFTFIQKRLGIPKDRLETKKIPSPFSYEKQVCTLIPSDFPDIGYGKTDDFIAATCESILSLAEITNGRMLVLFTSYDMLKKSYYLLKELMENEKFVLIAQGISSGSRERLKKNFQTFEQSILLGTSSFWEGVDIPGDDLSCLVIVRLPFQPPNHPVYEAKSLNMKRNGGNAFYDLALPNAVIRFKQGFGRLIRSNSDRGIVFICDARIMKSSYGKYFTESIPKVPITFDTTRTLMEKAQEWF</sequence>
<dbReference type="GO" id="GO:0008408">
    <property type="term" value="F:3'-5' exonuclease activity"/>
    <property type="evidence" value="ECO:0007669"/>
    <property type="project" value="UniProtKB-UniRule"/>
</dbReference>
<dbReference type="InterPro" id="IPR013520">
    <property type="entry name" value="Ribonucl_H"/>
</dbReference>
<dbReference type="Proteomes" id="UP000613512">
    <property type="component" value="Unassembled WGS sequence"/>
</dbReference>
<feature type="domain" description="Helicase ATP-binding" evidence="11">
    <location>
        <begin position="248"/>
        <end position="539"/>
    </location>
</feature>
<dbReference type="NCBIfam" id="TIGR00573">
    <property type="entry name" value="dnaq"/>
    <property type="match status" value="1"/>
</dbReference>
<dbReference type="GO" id="GO:0003887">
    <property type="term" value="F:DNA-directed DNA polymerase activity"/>
    <property type="evidence" value="ECO:0007669"/>
    <property type="project" value="InterPro"/>
</dbReference>
<evidence type="ECO:0000256" key="7">
    <source>
        <dbReference type="ARBA" id="ARBA00048954"/>
    </source>
</evidence>
<proteinExistence type="inferred from homology"/>
<evidence type="ECO:0000256" key="3">
    <source>
        <dbReference type="ARBA" id="ARBA00022741"/>
    </source>
</evidence>
<dbReference type="InterPro" id="IPR014001">
    <property type="entry name" value="Helicase_ATP-bd"/>
</dbReference>
<dbReference type="GO" id="GO:0003677">
    <property type="term" value="F:DNA binding"/>
    <property type="evidence" value="ECO:0007669"/>
    <property type="project" value="InterPro"/>
</dbReference>
<dbReference type="SMART" id="SM00491">
    <property type="entry name" value="HELICc2"/>
    <property type="match status" value="1"/>
</dbReference>
<dbReference type="InterPro" id="IPR036397">
    <property type="entry name" value="RNaseH_sf"/>
</dbReference>
<dbReference type="InterPro" id="IPR011545">
    <property type="entry name" value="DEAD/DEAH_box_helicase_dom"/>
</dbReference>
<keyword evidence="5 8" id="KW-0269">Exonuclease</keyword>
<evidence type="ECO:0000256" key="2">
    <source>
        <dbReference type="ARBA" id="ARBA00022722"/>
    </source>
</evidence>
<organism evidence="13 14">
    <name type="scientific">Ornithinibacillus halotolerans</name>
    <dbReference type="NCBI Taxonomy" id="1274357"/>
    <lineage>
        <taxon>Bacteria</taxon>
        <taxon>Bacillati</taxon>
        <taxon>Bacillota</taxon>
        <taxon>Bacilli</taxon>
        <taxon>Bacillales</taxon>
        <taxon>Bacillaceae</taxon>
        <taxon>Ornithinibacillus</taxon>
    </lineage>
</organism>
<reference evidence="13" key="1">
    <citation type="journal article" date="2014" name="Int. J. Syst. Evol. Microbiol.">
        <title>Complete genome sequence of Corynebacterium casei LMG S-19264T (=DSM 44701T), isolated from a smear-ripened cheese.</title>
        <authorList>
            <consortium name="US DOE Joint Genome Institute (JGI-PGF)"/>
            <person name="Walter F."/>
            <person name="Albersmeier A."/>
            <person name="Kalinowski J."/>
            <person name="Ruckert C."/>
        </authorList>
    </citation>
    <scope>NUCLEOTIDE SEQUENCE</scope>
    <source>
        <strain evidence="13">CGMCC 1.12408</strain>
    </source>
</reference>
<dbReference type="InterPro" id="IPR006555">
    <property type="entry name" value="ATP-dep_Helicase_C"/>
</dbReference>
<comment type="similarity">
    <text evidence="8 9">Belongs to the helicase family. DinG subfamily. Type 2 sub-subfamily.</text>
</comment>
<dbReference type="NCBIfam" id="NF005981">
    <property type="entry name" value="PRK08074.1"/>
    <property type="match status" value="1"/>
</dbReference>
<dbReference type="SUPFAM" id="SSF53098">
    <property type="entry name" value="Ribonuclease H-like"/>
    <property type="match status" value="1"/>
</dbReference>
<dbReference type="AlphaFoldDB" id="A0A916RPJ2"/>
<dbReference type="Gene3D" id="3.30.420.10">
    <property type="entry name" value="Ribonuclease H-like superfamily/Ribonuclease H"/>
    <property type="match status" value="1"/>
</dbReference>
<dbReference type="PANTHER" id="PTHR11472">
    <property type="entry name" value="DNA REPAIR DEAD HELICASE RAD3/XP-D SUBFAMILY MEMBER"/>
    <property type="match status" value="1"/>
</dbReference>
<dbReference type="InterPro" id="IPR006054">
    <property type="entry name" value="DnaQ"/>
</dbReference>